<protein>
    <submittedName>
        <fullName evidence="3">Alpha/beta fold hydrolase</fullName>
    </submittedName>
</protein>
<dbReference type="GO" id="GO:0016020">
    <property type="term" value="C:membrane"/>
    <property type="evidence" value="ECO:0007669"/>
    <property type="project" value="TreeGrafter"/>
</dbReference>
<name>A0A6G9YU50_9NOCA</name>
<evidence type="ECO:0000313" key="3">
    <source>
        <dbReference type="EMBL" id="QIS16526.1"/>
    </source>
</evidence>
<evidence type="ECO:0000259" key="1">
    <source>
        <dbReference type="Pfam" id="PF00561"/>
    </source>
</evidence>
<dbReference type="InterPro" id="IPR013595">
    <property type="entry name" value="Pept_S33_TAP-like_C"/>
</dbReference>
<gene>
    <name evidence="3" type="ORF">F5544_43615</name>
</gene>
<dbReference type="Gene3D" id="3.40.50.1820">
    <property type="entry name" value="alpha/beta hydrolase"/>
    <property type="match status" value="1"/>
</dbReference>
<dbReference type="PROSITE" id="PS51257">
    <property type="entry name" value="PROKAR_LIPOPROTEIN"/>
    <property type="match status" value="1"/>
</dbReference>
<evidence type="ECO:0000259" key="2">
    <source>
        <dbReference type="Pfam" id="PF08386"/>
    </source>
</evidence>
<dbReference type="Pfam" id="PF08386">
    <property type="entry name" value="Abhydrolase_4"/>
    <property type="match status" value="1"/>
</dbReference>
<dbReference type="AlphaFoldDB" id="A0A6G9YU50"/>
<evidence type="ECO:0000313" key="4">
    <source>
        <dbReference type="Proteomes" id="UP000503540"/>
    </source>
</evidence>
<feature type="domain" description="AB hydrolase-1" evidence="1">
    <location>
        <begin position="89"/>
        <end position="228"/>
    </location>
</feature>
<dbReference type="InterPro" id="IPR050266">
    <property type="entry name" value="AB_hydrolase_sf"/>
</dbReference>
<reference evidence="3 4" key="1">
    <citation type="journal article" date="2019" name="ACS Chem. Biol.">
        <title>Identification and Mobilization of a Cryptic Antibiotic Biosynthesis Gene Locus from a Human-Pathogenic Nocardia Isolate.</title>
        <authorList>
            <person name="Herisse M."/>
            <person name="Ishida K."/>
            <person name="Porter J.L."/>
            <person name="Howden B."/>
            <person name="Hertweck C."/>
            <person name="Stinear T.P."/>
            <person name="Pidot S.J."/>
        </authorList>
    </citation>
    <scope>NUCLEOTIDE SEQUENCE [LARGE SCALE GENOMIC DNA]</scope>
    <source>
        <strain evidence="3 4">AUSMDU00012717</strain>
    </source>
</reference>
<dbReference type="Pfam" id="PF00561">
    <property type="entry name" value="Abhydrolase_1"/>
    <property type="match status" value="1"/>
</dbReference>
<dbReference type="EMBL" id="CP046172">
    <property type="protein sequence ID" value="QIS16526.1"/>
    <property type="molecule type" value="Genomic_DNA"/>
</dbReference>
<dbReference type="InterPro" id="IPR000073">
    <property type="entry name" value="AB_hydrolase_1"/>
</dbReference>
<keyword evidence="3" id="KW-0378">Hydrolase</keyword>
<dbReference type="PANTHER" id="PTHR43798">
    <property type="entry name" value="MONOACYLGLYCEROL LIPASE"/>
    <property type="match status" value="1"/>
</dbReference>
<sequence>MVDERRNPEMRTVVSAALAAVVVGGLVAGCGDPGGKPDALSWCPTVPGYTVECGQVQRPLVADRPDLGTVDIGYALVRHGKDVPSAGTVVPNPGGPGVPMIAHAAEAVAVSEHLLADHDLLLIDPRGTGVSSPLDCGIDARQFQLGTREQQLAAVEHCGAQLGSRAAGYTSAAAADDFDAVRERLGVPKLVLYGISYGTYLMPVYAQRHPDHVQSIVLTGAYSPDMNQLGTANAEAVSLALQRICERSRACDGNAAVADLAAVAQRMRTRPITVATDHGPLLLDEGKLGNLVFEAGTSNVGAHPEQLVPLGMLPAALHGAVRGDDRGISEFVRATTDEPAYENIGSYVAVTCNDYPTLWSPDASLPQREQQYRQALANPPAESGAFSVEGFGAALRDGGDSCIRWPGLKNHQRPDQMREPLPNVPVLVLSGDLDAITPDANGKRAAARFANATFVSVPNTGHVPDLEPSGCVTGIVAEFVRTGAPGSTACLSAIPPIAVTPVAG</sequence>
<dbReference type="PANTHER" id="PTHR43798:SF27">
    <property type="entry name" value="HYDROLASE ALPHA_BETA HYDROLASE FOLD FAMILY"/>
    <property type="match status" value="1"/>
</dbReference>
<dbReference type="GO" id="GO:0016787">
    <property type="term" value="F:hydrolase activity"/>
    <property type="evidence" value="ECO:0007669"/>
    <property type="project" value="UniProtKB-KW"/>
</dbReference>
<keyword evidence="4" id="KW-1185">Reference proteome</keyword>
<dbReference type="SUPFAM" id="SSF53474">
    <property type="entry name" value="alpha/beta-Hydrolases"/>
    <property type="match status" value="1"/>
</dbReference>
<accession>A0A6G9YU50</accession>
<dbReference type="Proteomes" id="UP000503540">
    <property type="component" value="Chromosome"/>
</dbReference>
<proteinExistence type="predicted"/>
<dbReference type="KEGG" id="nah:F5544_43615"/>
<feature type="domain" description="Peptidase S33 tripeptidyl aminopeptidase-like C-terminal" evidence="2">
    <location>
        <begin position="391"/>
        <end position="484"/>
    </location>
</feature>
<organism evidence="3 4">
    <name type="scientific">Nocardia arthritidis</name>
    <dbReference type="NCBI Taxonomy" id="228602"/>
    <lineage>
        <taxon>Bacteria</taxon>
        <taxon>Bacillati</taxon>
        <taxon>Actinomycetota</taxon>
        <taxon>Actinomycetes</taxon>
        <taxon>Mycobacteriales</taxon>
        <taxon>Nocardiaceae</taxon>
        <taxon>Nocardia</taxon>
    </lineage>
</organism>
<dbReference type="InterPro" id="IPR029058">
    <property type="entry name" value="AB_hydrolase_fold"/>
</dbReference>